<proteinExistence type="predicted"/>
<comment type="caution">
    <text evidence="2">The sequence shown here is derived from an EMBL/GenBank/DDBJ whole genome shotgun (WGS) entry which is preliminary data.</text>
</comment>
<dbReference type="InterPro" id="IPR036291">
    <property type="entry name" value="NAD(P)-bd_dom_sf"/>
</dbReference>
<dbReference type="PANTHER" id="PTHR11695">
    <property type="entry name" value="ALCOHOL DEHYDROGENASE RELATED"/>
    <property type="match status" value="1"/>
</dbReference>
<sequence length="286" mass="29606">MKAARIHRHGDPSVIQIDDVPIPVPGPGEVLVKVAATSFNPTEIAVRRGILGPMDLPYTLGWDVAGTANGEPVFGWLDGGAAADYVVAPRSRLVSPPSSIPLVTAAAIPLAGLTAWQAVIPNVAKGQRVFINGAGGGIGGFAVQLAKYVGAHVIATASPRSHETIRRYGADEIVDYTTGARLDDPVDVMIHLVGTPPPWIPPVGTIISAAAPVAAPPGVPSSHMVTQYDTGQLTSLAQLIDAGELVVDAVTHPLDDIAEVHRRGEAGDIRGKITITAAGDTLRLRG</sequence>
<gene>
    <name evidence="2" type="ORF">JOF56_006751</name>
</gene>
<organism evidence="2 3">
    <name type="scientific">Kibdelosporangium banguiense</name>
    <dbReference type="NCBI Taxonomy" id="1365924"/>
    <lineage>
        <taxon>Bacteria</taxon>
        <taxon>Bacillati</taxon>
        <taxon>Actinomycetota</taxon>
        <taxon>Actinomycetes</taxon>
        <taxon>Pseudonocardiales</taxon>
        <taxon>Pseudonocardiaceae</taxon>
        <taxon>Kibdelosporangium</taxon>
    </lineage>
</organism>
<dbReference type="SUPFAM" id="SSF50129">
    <property type="entry name" value="GroES-like"/>
    <property type="match status" value="1"/>
</dbReference>
<dbReference type="PANTHER" id="PTHR11695:SF294">
    <property type="entry name" value="RETICULON-4-INTERACTING PROTEIN 1, MITOCHONDRIAL"/>
    <property type="match status" value="1"/>
</dbReference>
<dbReference type="Proteomes" id="UP001519332">
    <property type="component" value="Unassembled WGS sequence"/>
</dbReference>
<dbReference type="InterPro" id="IPR011032">
    <property type="entry name" value="GroES-like_sf"/>
</dbReference>
<dbReference type="InterPro" id="IPR020843">
    <property type="entry name" value="ER"/>
</dbReference>
<dbReference type="Pfam" id="PF08240">
    <property type="entry name" value="ADH_N"/>
    <property type="match status" value="1"/>
</dbReference>
<dbReference type="Pfam" id="PF13602">
    <property type="entry name" value="ADH_zinc_N_2"/>
    <property type="match status" value="1"/>
</dbReference>
<dbReference type="InterPro" id="IPR050700">
    <property type="entry name" value="YIM1/Zinc_Alcohol_DH_Fams"/>
</dbReference>
<feature type="domain" description="Enoyl reductase (ER)" evidence="1">
    <location>
        <begin position="10"/>
        <end position="275"/>
    </location>
</feature>
<dbReference type="Gene3D" id="3.90.180.10">
    <property type="entry name" value="Medium-chain alcohol dehydrogenases, catalytic domain"/>
    <property type="match status" value="1"/>
</dbReference>
<reference evidence="2 3" key="1">
    <citation type="submission" date="2021-03" db="EMBL/GenBank/DDBJ databases">
        <title>Sequencing the genomes of 1000 actinobacteria strains.</title>
        <authorList>
            <person name="Klenk H.-P."/>
        </authorList>
    </citation>
    <scope>NUCLEOTIDE SEQUENCE [LARGE SCALE GENOMIC DNA]</scope>
    <source>
        <strain evidence="2 3">DSM 46670</strain>
    </source>
</reference>
<accession>A0ABS4TR65</accession>
<evidence type="ECO:0000259" key="1">
    <source>
        <dbReference type="SMART" id="SM00829"/>
    </source>
</evidence>
<protein>
    <submittedName>
        <fullName evidence="2">NADPH:quinone reductase-like Zn-dependent oxidoreductase</fullName>
    </submittedName>
</protein>
<dbReference type="CDD" id="cd05289">
    <property type="entry name" value="MDR_like_2"/>
    <property type="match status" value="1"/>
</dbReference>
<dbReference type="Gene3D" id="3.40.50.720">
    <property type="entry name" value="NAD(P)-binding Rossmann-like Domain"/>
    <property type="match status" value="1"/>
</dbReference>
<dbReference type="RefSeq" id="WP_209643438.1">
    <property type="nucleotide sequence ID" value="NZ_JAGINW010000001.1"/>
</dbReference>
<evidence type="ECO:0000313" key="3">
    <source>
        <dbReference type="Proteomes" id="UP001519332"/>
    </source>
</evidence>
<name>A0ABS4TR65_9PSEU</name>
<dbReference type="SUPFAM" id="SSF51735">
    <property type="entry name" value="NAD(P)-binding Rossmann-fold domains"/>
    <property type="match status" value="1"/>
</dbReference>
<evidence type="ECO:0000313" key="2">
    <source>
        <dbReference type="EMBL" id="MBP2326366.1"/>
    </source>
</evidence>
<dbReference type="InterPro" id="IPR013154">
    <property type="entry name" value="ADH-like_N"/>
</dbReference>
<keyword evidence="3" id="KW-1185">Reference proteome</keyword>
<dbReference type="EMBL" id="JAGINW010000001">
    <property type="protein sequence ID" value="MBP2326366.1"/>
    <property type="molecule type" value="Genomic_DNA"/>
</dbReference>
<dbReference type="SMART" id="SM00829">
    <property type="entry name" value="PKS_ER"/>
    <property type="match status" value="1"/>
</dbReference>